<dbReference type="EMBL" id="JANBUM010000108">
    <property type="protein sequence ID" value="KAJ2784659.1"/>
    <property type="molecule type" value="Genomic_DNA"/>
</dbReference>
<evidence type="ECO:0000313" key="7">
    <source>
        <dbReference type="EMBL" id="KAJ2784659.1"/>
    </source>
</evidence>
<dbReference type="Gene3D" id="3.40.50.300">
    <property type="entry name" value="P-loop containing nucleotide triphosphate hydrolases"/>
    <property type="match status" value="1"/>
</dbReference>
<gene>
    <name evidence="7" type="ORF">GGI15_002192</name>
</gene>
<name>A0A9W8HGS5_9FUNG</name>
<comment type="function">
    <text evidence="5">RNA helicase.</text>
</comment>
<dbReference type="InterPro" id="IPR001650">
    <property type="entry name" value="Helicase_C-like"/>
</dbReference>
<keyword evidence="3 5" id="KW-0067">ATP-binding</keyword>
<comment type="catalytic activity">
    <reaction evidence="5">
        <text>ATP + H2O = ADP + phosphate + H(+)</text>
        <dbReference type="Rhea" id="RHEA:13065"/>
        <dbReference type="ChEBI" id="CHEBI:15377"/>
        <dbReference type="ChEBI" id="CHEBI:15378"/>
        <dbReference type="ChEBI" id="CHEBI:30616"/>
        <dbReference type="ChEBI" id="CHEBI:43474"/>
        <dbReference type="ChEBI" id="CHEBI:456216"/>
        <dbReference type="EC" id="3.6.4.13"/>
    </reaction>
</comment>
<keyword evidence="5" id="KW-0347">Helicase</keyword>
<proteinExistence type="inferred from homology"/>
<feature type="domain" description="Helicase C-terminal" evidence="6">
    <location>
        <begin position="77"/>
        <end position="260"/>
    </location>
</feature>
<dbReference type="SUPFAM" id="SSF52540">
    <property type="entry name" value="P-loop containing nucleoside triphosphate hydrolases"/>
    <property type="match status" value="1"/>
</dbReference>
<dbReference type="GO" id="GO:0005524">
    <property type="term" value="F:ATP binding"/>
    <property type="evidence" value="ECO:0007669"/>
    <property type="project" value="UniProtKB-UniRule"/>
</dbReference>
<evidence type="ECO:0000259" key="6">
    <source>
        <dbReference type="PROSITE" id="PS51194"/>
    </source>
</evidence>
<dbReference type="GO" id="GO:0003723">
    <property type="term" value="F:RNA binding"/>
    <property type="evidence" value="ECO:0007669"/>
    <property type="project" value="UniProtKB-UniRule"/>
</dbReference>
<comment type="domain">
    <text evidence="5">The Q motif is unique to and characteristic of the DEAD box family of RNA helicases and controls ATP binding and hydrolysis.</text>
</comment>
<comment type="similarity">
    <text evidence="5">Belongs to the DEAD box helicase family.</text>
</comment>
<dbReference type="Proteomes" id="UP001140172">
    <property type="component" value="Unassembled WGS sequence"/>
</dbReference>
<dbReference type="Pfam" id="PF00271">
    <property type="entry name" value="Helicase_C"/>
    <property type="match status" value="1"/>
</dbReference>
<keyword evidence="8" id="KW-1185">Reference proteome</keyword>
<keyword evidence="1 5" id="KW-0547">Nucleotide-binding</keyword>
<dbReference type="GO" id="GO:0016787">
    <property type="term" value="F:hydrolase activity"/>
    <property type="evidence" value="ECO:0007669"/>
    <property type="project" value="UniProtKB-KW"/>
</dbReference>
<evidence type="ECO:0000256" key="3">
    <source>
        <dbReference type="ARBA" id="ARBA00022840"/>
    </source>
</evidence>
<sequence length="260" mass="29079">MVGSAGCVVVDEVDAVLRLPVDRLVQGEGVRLVLSSATANKELRRFLRRWTRHIELVDLQKGMHVPDTLSHHCLVIEDRQTIRNIREKEAEPKETPEQEHYHHNGQLVEQQQQEYLEAADVLAEVAANVIEQMRARRTIMFIRSDAPTRQFLAHLADHGVHALELAKRYSAKREEGSAVYLATEEAARGIDISDVDLVLILDVPRGPASYAHLAGRTGRFGRSGAVVSVVPVGAWGFYESKMRGMYKALGLTPTKLDFVD</sequence>
<dbReference type="AlphaFoldDB" id="A0A9W8HGS5"/>
<dbReference type="InterPro" id="IPR027417">
    <property type="entry name" value="P-loop_NTPase"/>
</dbReference>
<evidence type="ECO:0000313" key="8">
    <source>
        <dbReference type="Proteomes" id="UP001140172"/>
    </source>
</evidence>
<dbReference type="OrthoDB" id="10256233at2759"/>
<dbReference type="PROSITE" id="PS51194">
    <property type="entry name" value="HELICASE_CTER"/>
    <property type="match status" value="1"/>
</dbReference>
<evidence type="ECO:0000256" key="1">
    <source>
        <dbReference type="ARBA" id="ARBA00022741"/>
    </source>
</evidence>
<dbReference type="SMART" id="SM00490">
    <property type="entry name" value="HELICc"/>
    <property type="match status" value="1"/>
</dbReference>
<comment type="caution">
    <text evidence="7">The sequence shown here is derived from an EMBL/GenBank/DDBJ whole genome shotgun (WGS) entry which is preliminary data.</text>
</comment>
<dbReference type="GO" id="GO:0003724">
    <property type="term" value="F:RNA helicase activity"/>
    <property type="evidence" value="ECO:0007669"/>
    <property type="project" value="UniProtKB-EC"/>
</dbReference>
<accession>A0A9W8HGS5</accession>
<dbReference type="EC" id="3.6.4.13" evidence="5"/>
<protein>
    <recommendedName>
        <fullName evidence="5">ATP-dependent RNA helicase</fullName>
        <ecNumber evidence="5">3.6.4.13</ecNumber>
    </recommendedName>
</protein>
<reference evidence="7" key="1">
    <citation type="submission" date="2022-07" db="EMBL/GenBank/DDBJ databases">
        <title>Phylogenomic reconstructions and comparative analyses of Kickxellomycotina fungi.</title>
        <authorList>
            <person name="Reynolds N.K."/>
            <person name="Stajich J.E."/>
            <person name="Barry K."/>
            <person name="Grigoriev I.V."/>
            <person name="Crous P."/>
            <person name="Smith M.E."/>
        </authorList>
    </citation>
    <scope>NUCLEOTIDE SEQUENCE</scope>
    <source>
        <strain evidence="7">BCRC 34489</strain>
    </source>
</reference>
<keyword evidence="2 5" id="KW-0378">Hydrolase</keyword>
<organism evidence="7 8">
    <name type="scientific">Coemansia interrupta</name>
    <dbReference type="NCBI Taxonomy" id="1126814"/>
    <lineage>
        <taxon>Eukaryota</taxon>
        <taxon>Fungi</taxon>
        <taxon>Fungi incertae sedis</taxon>
        <taxon>Zoopagomycota</taxon>
        <taxon>Kickxellomycotina</taxon>
        <taxon>Kickxellomycetes</taxon>
        <taxon>Kickxellales</taxon>
        <taxon>Kickxellaceae</taxon>
        <taxon>Coemansia</taxon>
    </lineage>
</organism>
<evidence type="ECO:0000256" key="2">
    <source>
        <dbReference type="ARBA" id="ARBA00022801"/>
    </source>
</evidence>
<dbReference type="PANTHER" id="PTHR24031">
    <property type="entry name" value="RNA HELICASE"/>
    <property type="match status" value="1"/>
</dbReference>
<evidence type="ECO:0000256" key="5">
    <source>
        <dbReference type="RuleBase" id="RU365068"/>
    </source>
</evidence>
<evidence type="ECO:0000256" key="4">
    <source>
        <dbReference type="ARBA" id="ARBA00022884"/>
    </source>
</evidence>
<keyword evidence="4 5" id="KW-0694">RNA-binding</keyword>